<dbReference type="PROSITE" id="PS51297">
    <property type="entry name" value="K_BOX"/>
    <property type="match status" value="1"/>
</dbReference>
<feature type="domain" description="K-box" evidence="1">
    <location>
        <begin position="138"/>
        <end position="232"/>
    </location>
</feature>
<dbReference type="Pfam" id="PF01486">
    <property type="entry name" value="K-box"/>
    <property type="match status" value="1"/>
</dbReference>
<dbReference type="OrthoDB" id="1898716at2759"/>
<protein>
    <recommendedName>
        <fullName evidence="1">K-box domain-containing protein</fullName>
    </recommendedName>
</protein>
<dbReference type="GO" id="GO:0005634">
    <property type="term" value="C:nucleus"/>
    <property type="evidence" value="ECO:0007669"/>
    <property type="project" value="InterPro"/>
</dbReference>
<dbReference type="EMBL" id="JAMYWD010000008">
    <property type="protein sequence ID" value="KAJ4963445.1"/>
    <property type="molecule type" value="Genomic_DNA"/>
</dbReference>
<organism evidence="2 3">
    <name type="scientific">Protea cynaroides</name>
    <dbReference type="NCBI Taxonomy" id="273540"/>
    <lineage>
        <taxon>Eukaryota</taxon>
        <taxon>Viridiplantae</taxon>
        <taxon>Streptophyta</taxon>
        <taxon>Embryophyta</taxon>
        <taxon>Tracheophyta</taxon>
        <taxon>Spermatophyta</taxon>
        <taxon>Magnoliopsida</taxon>
        <taxon>Proteales</taxon>
        <taxon>Proteaceae</taxon>
        <taxon>Protea</taxon>
    </lineage>
</organism>
<keyword evidence="3" id="KW-1185">Reference proteome</keyword>
<reference evidence="2" key="1">
    <citation type="journal article" date="2023" name="Plant J.">
        <title>The genome of the king protea, Protea cynaroides.</title>
        <authorList>
            <person name="Chang J."/>
            <person name="Duong T.A."/>
            <person name="Schoeman C."/>
            <person name="Ma X."/>
            <person name="Roodt D."/>
            <person name="Barker N."/>
            <person name="Li Z."/>
            <person name="Van de Peer Y."/>
            <person name="Mizrachi E."/>
        </authorList>
    </citation>
    <scope>NUCLEOTIDE SEQUENCE</scope>
    <source>
        <tissue evidence="2">Young leaves</tissue>
    </source>
</reference>
<evidence type="ECO:0000259" key="1">
    <source>
        <dbReference type="PROSITE" id="PS51297"/>
    </source>
</evidence>
<dbReference type="InterPro" id="IPR002487">
    <property type="entry name" value="TF_Kbox"/>
</dbReference>
<name>A0A9Q0HF01_9MAGN</name>
<accession>A0A9Q0HF01</accession>
<gene>
    <name evidence="2" type="ORF">NE237_023384</name>
</gene>
<sequence>MLLGVSCRQVMVARCCWVQVADKRWSRDATGCESRTGDGCEMLLGSRDVAGCRIANRRWSRDATGWESRTGDGREMLQGASRGQEMFARCCWVRVADRRWSRDDAGCESRTGHGHEMLLEEGNGVLLGGWHGVSPMGMGRWVGLNGHGRGGGGSSQVGLKKYGWQLMGEELSGLSVKDLQNLENQLEMSLRGVRMKKDKMLTDEIQELNRKGNLINQENMELYKKVNLICQENMELHKKVYGSRNENGANKNSGIPYGFAIVEDLHAPVHLQLSQPQQQNYETPVKATELG</sequence>
<dbReference type="AlphaFoldDB" id="A0A9Q0HF01"/>
<proteinExistence type="predicted"/>
<dbReference type="Proteomes" id="UP001141806">
    <property type="component" value="Unassembled WGS sequence"/>
</dbReference>
<evidence type="ECO:0000313" key="3">
    <source>
        <dbReference type="Proteomes" id="UP001141806"/>
    </source>
</evidence>
<evidence type="ECO:0000313" key="2">
    <source>
        <dbReference type="EMBL" id="KAJ4963445.1"/>
    </source>
</evidence>
<dbReference type="GO" id="GO:0003700">
    <property type="term" value="F:DNA-binding transcription factor activity"/>
    <property type="evidence" value="ECO:0007669"/>
    <property type="project" value="InterPro"/>
</dbReference>
<comment type="caution">
    <text evidence="2">The sequence shown here is derived from an EMBL/GenBank/DDBJ whole genome shotgun (WGS) entry which is preliminary data.</text>
</comment>